<dbReference type="InterPro" id="IPR004149">
    <property type="entry name" value="Znf_DNAligase_C4"/>
</dbReference>
<evidence type="ECO:0000256" key="3">
    <source>
        <dbReference type="ARBA" id="ARBA00012722"/>
    </source>
</evidence>
<dbReference type="NCBIfam" id="NF005932">
    <property type="entry name" value="PRK07956.1"/>
    <property type="match status" value="1"/>
</dbReference>
<dbReference type="EC" id="6.5.1.2" evidence="3"/>
<dbReference type="NCBIfam" id="TIGR00575">
    <property type="entry name" value="dnlj"/>
    <property type="match status" value="1"/>
</dbReference>
<dbReference type="AlphaFoldDB" id="A0A160TYN5"/>
<dbReference type="Gene3D" id="6.20.10.30">
    <property type="match status" value="1"/>
</dbReference>
<evidence type="ECO:0000256" key="2">
    <source>
        <dbReference type="ARBA" id="ARBA00004067"/>
    </source>
</evidence>
<dbReference type="Gene3D" id="3.30.470.30">
    <property type="entry name" value="DNA ligase/mRNA capping enzyme"/>
    <property type="match status" value="1"/>
</dbReference>
<dbReference type="PROSITE" id="PS01056">
    <property type="entry name" value="DNA_LIGASE_N2"/>
    <property type="match status" value="1"/>
</dbReference>
<dbReference type="SMART" id="SM00292">
    <property type="entry name" value="BRCT"/>
    <property type="match status" value="1"/>
</dbReference>
<dbReference type="SUPFAM" id="SSF47781">
    <property type="entry name" value="RuvA domain 2-like"/>
    <property type="match status" value="1"/>
</dbReference>
<comment type="catalytic activity">
    <reaction evidence="12">
        <text>NAD(+) + (deoxyribonucleotide)n-3'-hydroxyl + 5'-phospho-(deoxyribonucleotide)m = (deoxyribonucleotide)n+m + AMP + beta-nicotinamide D-nucleotide.</text>
        <dbReference type="EC" id="6.5.1.2"/>
    </reaction>
</comment>
<dbReference type="Pfam" id="PF01653">
    <property type="entry name" value="DNA_ligase_aden"/>
    <property type="match status" value="1"/>
</dbReference>
<dbReference type="InterPro" id="IPR013839">
    <property type="entry name" value="DNAligase_adenylation"/>
</dbReference>
<dbReference type="GO" id="GO:0003911">
    <property type="term" value="F:DNA ligase (NAD+) activity"/>
    <property type="evidence" value="ECO:0007669"/>
    <property type="project" value="UniProtKB-EC"/>
</dbReference>
<dbReference type="InterPro" id="IPR004150">
    <property type="entry name" value="NAD_DNA_ligase_OB"/>
</dbReference>
<dbReference type="GO" id="GO:0046872">
    <property type="term" value="F:metal ion binding"/>
    <property type="evidence" value="ECO:0007669"/>
    <property type="project" value="UniProtKB-KW"/>
</dbReference>
<dbReference type="Gene3D" id="3.40.50.10190">
    <property type="entry name" value="BRCT domain"/>
    <property type="match status" value="1"/>
</dbReference>
<keyword evidence="5" id="KW-0235">DNA replication</keyword>
<dbReference type="Gene3D" id="1.10.287.610">
    <property type="entry name" value="Helix hairpin bin"/>
    <property type="match status" value="1"/>
</dbReference>
<dbReference type="Pfam" id="PF03120">
    <property type="entry name" value="OB_DNA_ligase"/>
    <property type="match status" value="1"/>
</dbReference>
<dbReference type="GO" id="GO:0006281">
    <property type="term" value="P:DNA repair"/>
    <property type="evidence" value="ECO:0007669"/>
    <property type="project" value="UniProtKB-KW"/>
</dbReference>
<dbReference type="Pfam" id="PF03119">
    <property type="entry name" value="DNA_ligase_ZBD"/>
    <property type="match status" value="1"/>
</dbReference>
<comment type="cofactor">
    <cofactor evidence="1">
        <name>Mg(2+)</name>
        <dbReference type="ChEBI" id="CHEBI:18420"/>
    </cofactor>
</comment>
<keyword evidence="9" id="KW-0460">Magnesium</keyword>
<dbReference type="Gene3D" id="1.10.150.20">
    <property type="entry name" value="5' to 3' exonuclease, C-terminal subdomain"/>
    <property type="match status" value="2"/>
</dbReference>
<evidence type="ECO:0000256" key="1">
    <source>
        <dbReference type="ARBA" id="ARBA00001946"/>
    </source>
</evidence>
<protein>
    <recommendedName>
        <fullName evidence="3">DNA ligase (NAD(+))</fullName>
        <ecNumber evidence="3">6.5.1.2</ecNumber>
    </recommendedName>
</protein>
<dbReference type="SUPFAM" id="SSF56091">
    <property type="entry name" value="DNA ligase/mRNA capping enzyme, catalytic domain"/>
    <property type="match status" value="1"/>
</dbReference>
<keyword evidence="7" id="KW-0227">DNA damage</keyword>
<dbReference type="Pfam" id="PF00533">
    <property type="entry name" value="BRCT"/>
    <property type="match status" value="1"/>
</dbReference>
<feature type="domain" description="BRCT" evidence="13">
    <location>
        <begin position="622"/>
        <end position="695"/>
    </location>
</feature>
<reference evidence="14" key="1">
    <citation type="submission" date="2015-10" db="EMBL/GenBank/DDBJ databases">
        <authorList>
            <person name="Gilbert D.G."/>
        </authorList>
    </citation>
    <scope>NUCLEOTIDE SEQUENCE</scope>
</reference>
<evidence type="ECO:0000256" key="12">
    <source>
        <dbReference type="ARBA" id="ARBA00034005"/>
    </source>
</evidence>
<keyword evidence="11" id="KW-0234">DNA repair</keyword>
<evidence type="ECO:0000256" key="4">
    <source>
        <dbReference type="ARBA" id="ARBA00022598"/>
    </source>
</evidence>
<dbReference type="HAMAP" id="MF_01588">
    <property type="entry name" value="DNA_ligase_A"/>
    <property type="match status" value="1"/>
</dbReference>
<dbReference type="EMBL" id="CZQD01000009">
    <property type="protein sequence ID" value="CUS55767.1"/>
    <property type="molecule type" value="Genomic_DNA"/>
</dbReference>
<dbReference type="GO" id="GO:0006260">
    <property type="term" value="P:DNA replication"/>
    <property type="evidence" value="ECO:0007669"/>
    <property type="project" value="UniProtKB-KW"/>
</dbReference>
<evidence type="ECO:0000256" key="10">
    <source>
        <dbReference type="ARBA" id="ARBA00023027"/>
    </source>
</evidence>
<dbReference type="FunFam" id="2.40.50.140:FF:000012">
    <property type="entry name" value="DNA ligase"/>
    <property type="match status" value="1"/>
</dbReference>
<dbReference type="InterPro" id="IPR001357">
    <property type="entry name" value="BRCT_dom"/>
</dbReference>
<evidence type="ECO:0000256" key="11">
    <source>
        <dbReference type="ARBA" id="ARBA00023204"/>
    </source>
</evidence>
<dbReference type="CDD" id="cd00114">
    <property type="entry name" value="LIGANc"/>
    <property type="match status" value="1"/>
</dbReference>
<dbReference type="CDD" id="cd17748">
    <property type="entry name" value="BRCT_DNA_ligase_like"/>
    <property type="match status" value="1"/>
</dbReference>
<comment type="function">
    <text evidence="2">DNA ligase that catalyzes the formation of phosphodiester linkages between 5'-phosphoryl and 3'-hydroxyl groups in double-stranded DNA using NAD as a coenzyme and as the energy source for the reaction. It is essential for DNA replication and repair of damaged DNA.</text>
</comment>
<gene>
    <name evidence="14" type="ORF">MGWOODY_Hyp330</name>
</gene>
<dbReference type="InterPro" id="IPR036420">
    <property type="entry name" value="BRCT_dom_sf"/>
</dbReference>
<evidence type="ECO:0000313" key="14">
    <source>
        <dbReference type="EMBL" id="CUS55767.1"/>
    </source>
</evidence>
<name>A0A160TYN5_9ZZZZ</name>
<dbReference type="GO" id="GO:0003677">
    <property type="term" value="F:DNA binding"/>
    <property type="evidence" value="ECO:0007669"/>
    <property type="project" value="InterPro"/>
</dbReference>
<keyword evidence="10" id="KW-0520">NAD</keyword>
<dbReference type="InterPro" id="IPR033136">
    <property type="entry name" value="DNA_ligase_CS"/>
</dbReference>
<dbReference type="SUPFAM" id="SSF50249">
    <property type="entry name" value="Nucleic acid-binding proteins"/>
    <property type="match status" value="1"/>
</dbReference>
<evidence type="ECO:0000256" key="8">
    <source>
        <dbReference type="ARBA" id="ARBA00022833"/>
    </source>
</evidence>
<dbReference type="SMART" id="SM00532">
    <property type="entry name" value="LIGANc"/>
    <property type="match status" value="1"/>
</dbReference>
<dbReference type="PANTHER" id="PTHR23389:SF9">
    <property type="entry name" value="DNA LIGASE"/>
    <property type="match status" value="1"/>
</dbReference>
<dbReference type="InterPro" id="IPR010994">
    <property type="entry name" value="RuvA_2-like"/>
</dbReference>
<evidence type="ECO:0000256" key="6">
    <source>
        <dbReference type="ARBA" id="ARBA00022723"/>
    </source>
</evidence>
<keyword evidence="6" id="KW-0479">Metal-binding</keyword>
<evidence type="ECO:0000256" key="5">
    <source>
        <dbReference type="ARBA" id="ARBA00022705"/>
    </source>
</evidence>
<dbReference type="InterPro" id="IPR001679">
    <property type="entry name" value="DNA_ligase"/>
</dbReference>
<proteinExistence type="inferred from homology"/>
<dbReference type="PIRSF" id="PIRSF001604">
    <property type="entry name" value="LigA"/>
    <property type="match status" value="1"/>
</dbReference>
<dbReference type="SMART" id="SM00278">
    <property type="entry name" value="HhH1"/>
    <property type="match status" value="3"/>
</dbReference>
<evidence type="ECO:0000259" key="13">
    <source>
        <dbReference type="PROSITE" id="PS50172"/>
    </source>
</evidence>
<dbReference type="FunFam" id="3.30.470.30:FF:000001">
    <property type="entry name" value="DNA ligase"/>
    <property type="match status" value="1"/>
</dbReference>
<sequence>MSEATPVENLTPDEAAAELARLAALIAEADAAYYQEDAPVLTDAEYDAARQRNLAIEARFPELKREDSPSDRVGAVAQDGFAKATHAAPMLSLDNAFSDEDVTEFAGRIRRFLGLDESETLELTAEPKIDGLSLSLTYEKGKLKRAATRGNGLVGEDVTANALTLNDIPTKLAGKDWPDFIEIRGEVYMSHADFAALNAREDQAGRKTFANPRNAAAGSLRQLDTEITKSRPLNFFAYAWAAESAPFAETQSEAVAKFAEWGFHTNPLMATAATVGDLIATYRNIEQQRATLGYDIDGVVYKVNRLDWQQRLGFVSRAPRWAIAHKFPAEKATTTLEEIDIQVGRTGSLTPVARLTPVTVGGVVVSNATLHNEDEIARLGVKPGDTVEIQRAGDVIPQVLRVVQDGGGKVWHMPDTCPVCGSAAVREIDDKGEADVRRRCTGGLVCPAQAVERLKHFVSRKALDIDGIGAKQVQLFQEKGVVKAPQDIFRLAARIEAEGLPPLEEWEGFGKASAKKLFDAIDARRTVPFARFLNGLGIRHVGQTTSQLYARHFLNWAPFWETVVRAAEGGQESESFAELTGIDGVGKAAAGALVDFEAEPHNRDMLSALLEEISVEAEEAASSDSPVAGKTIVFTGTLERVTRDEAKARANALGAKVSGSVSAKTDILVAGPGAGSKLKKAESLGVQTLTEDEWFELIGG</sequence>
<dbReference type="InterPro" id="IPR003583">
    <property type="entry name" value="Hlx-hairpin-Hlx_DNA-bd_motif"/>
</dbReference>
<dbReference type="InterPro" id="IPR013840">
    <property type="entry name" value="DNAligase_N"/>
</dbReference>
<keyword evidence="4 14" id="KW-0436">Ligase</keyword>
<organism evidence="14">
    <name type="scientific">hydrothermal vent metagenome</name>
    <dbReference type="NCBI Taxonomy" id="652676"/>
    <lineage>
        <taxon>unclassified sequences</taxon>
        <taxon>metagenomes</taxon>
        <taxon>ecological metagenomes</taxon>
    </lineage>
</organism>
<dbReference type="GO" id="GO:0005829">
    <property type="term" value="C:cytosol"/>
    <property type="evidence" value="ECO:0007669"/>
    <property type="project" value="TreeGrafter"/>
</dbReference>
<dbReference type="InterPro" id="IPR012340">
    <property type="entry name" value="NA-bd_OB-fold"/>
</dbReference>
<evidence type="ECO:0000256" key="9">
    <source>
        <dbReference type="ARBA" id="ARBA00022842"/>
    </source>
</evidence>
<dbReference type="PROSITE" id="PS50172">
    <property type="entry name" value="BRCT"/>
    <property type="match status" value="1"/>
</dbReference>
<keyword evidence="8" id="KW-0862">Zinc</keyword>
<dbReference type="Gene3D" id="2.40.50.140">
    <property type="entry name" value="Nucleic acid-binding proteins"/>
    <property type="match status" value="1"/>
</dbReference>
<dbReference type="InterPro" id="IPR018239">
    <property type="entry name" value="DNA_ligase_AS"/>
</dbReference>
<dbReference type="PROSITE" id="PS01055">
    <property type="entry name" value="DNA_LIGASE_N1"/>
    <property type="match status" value="1"/>
</dbReference>
<evidence type="ECO:0000256" key="7">
    <source>
        <dbReference type="ARBA" id="ARBA00022763"/>
    </source>
</evidence>
<accession>A0A160TYN5</accession>
<dbReference type="PANTHER" id="PTHR23389">
    <property type="entry name" value="CHROMOSOME TRANSMISSION FIDELITY FACTOR 18"/>
    <property type="match status" value="1"/>
</dbReference>
<dbReference type="SUPFAM" id="SSF52113">
    <property type="entry name" value="BRCT domain"/>
    <property type="match status" value="1"/>
</dbReference>